<comment type="similarity">
    <text evidence="1">Belongs to the peptidase M24B family.</text>
</comment>
<dbReference type="Proteomes" id="UP000051841">
    <property type="component" value="Unassembled WGS sequence"/>
</dbReference>
<dbReference type="Pfam" id="PF16189">
    <property type="entry name" value="Creatinase_N_2"/>
    <property type="match status" value="1"/>
</dbReference>
<dbReference type="InterPro" id="IPR050422">
    <property type="entry name" value="X-Pro_aminopeptidase_P"/>
</dbReference>
<evidence type="ECO:0000256" key="1">
    <source>
        <dbReference type="ARBA" id="ARBA00008766"/>
    </source>
</evidence>
<dbReference type="Gene3D" id="3.90.230.10">
    <property type="entry name" value="Creatinase/methionine aminopeptidase superfamily"/>
    <property type="match status" value="1"/>
</dbReference>
<dbReference type="InterPro" id="IPR000587">
    <property type="entry name" value="Creatinase_N"/>
</dbReference>
<dbReference type="AlphaFoldDB" id="A0A0R2HBC1"/>
<keyword evidence="8" id="KW-1185">Reference proteome</keyword>
<keyword evidence="3" id="KW-0378">Hydrolase</keyword>
<protein>
    <recommendedName>
        <fullName evidence="9">Xaa-Pro aminopeptidase</fullName>
    </recommendedName>
</protein>
<organism evidence="7 8">
    <name type="scientific">Kandleria vitulina DSM 20405</name>
    <dbReference type="NCBI Taxonomy" id="1410657"/>
    <lineage>
        <taxon>Bacteria</taxon>
        <taxon>Bacillati</taxon>
        <taxon>Bacillota</taxon>
        <taxon>Erysipelotrichia</taxon>
        <taxon>Erysipelotrichales</taxon>
        <taxon>Coprobacillaceae</taxon>
        <taxon>Kandleria</taxon>
    </lineage>
</organism>
<proteinExistence type="inferred from homology"/>
<dbReference type="InterPro" id="IPR029149">
    <property type="entry name" value="Creatin/AminoP/Spt16_N"/>
</dbReference>
<dbReference type="EMBL" id="JQBL01000011">
    <property type="protein sequence ID" value="KRN50257.1"/>
    <property type="molecule type" value="Genomic_DNA"/>
</dbReference>
<accession>A0A0R2HBC1</accession>
<gene>
    <name evidence="7" type="ORF">IV49_GL000267</name>
</gene>
<dbReference type="Gene3D" id="3.40.350.10">
    <property type="entry name" value="Creatinase/prolidase N-terminal domain"/>
    <property type="match status" value="2"/>
</dbReference>
<name>A0A0R2HBC1_9FIRM</name>
<dbReference type="GO" id="GO:0070006">
    <property type="term" value="F:metalloaminopeptidase activity"/>
    <property type="evidence" value="ECO:0007669"/>
    <property type="project" value="InterPro"/>
</dbReference>
<dbReference type="Pfam" id="PF01321">
    <property type="entry name" value="Creatinase_N"/>
    <property type="match status" value="1"/>
</dbReference>
<evidence type="ECO:0000256" key="3">
    <source>
        <dbReference type="ARBA" id="ARBA00022801"/>
    </source>
</evidence>
<evidence type="ECO:0000256" key="2">
    <source>
        <dbReference type="ARBA" id="ARBA00022723"/>
    </source>
</evidence>
<dbReference type="InterPro" id="IPR032416">
    <property type="entry name" value="Peptidase_M24_C"/>
</dbReference>
<evidence type="ECO:0000259" key="6">
    <source>
        <dbReference type="Pfam" id="PF16188"/>
    </source>
</evidence>
<keyword evidence="2" id="KW-0479">Metal-binding</keyword>
<sequence>MKEIIALQEQLKKNNIAYYIVPTDDDHQSEMVGDYYQFRKYLSHFTGSAGTLLVGQEDAYLWTDGRYFIQAEQELPENVKLMKMRQPNVPTIHDFLVSHLRTGDRLGFDGQVMNASFLIDLEEEMNIELVDTDMTFIWENRPERSHEKAFYYDDAYHGTDVKEKLSLLRDYMANVGTTSHLIASLDDICWLFNIRGHDIACSPVVLSFALIEDDQATLYLQREAYDDDMETFYNAKGVTIKDYDEIYHDVSLLEGQLLVDLSAINYKLYASISCEMYDSENPTQYFKCIKNDTEIKNTTHAHIKDGVAVTQFMYWLKHHKMTDEDTEVSIADKLESFRKKQSLYLEPSFDTICAYKENGAIIHYHATSDHCARVYNKGMLMIDSGGQYLDGTTDITRTFVLGELSEDERRDFTLVLKCFLNLMNLKFPHGMTGINIDTVARAPLWEYGMDFRHGTGHGVGHFLNVHEGPQGIRPYDEEPTTIEPGMITSDEPGYYKPDAYGIRHENLLLCVKDEETEYGQFLSFKPLTLVPIDLDGVDVSLLSPKQRTWLNDYHKKVYDTLHSFLNEDERAWLKEATKAI</sequence>
<reference evidence="7 8" key="1">
    <citation type="journal article" date="2015" name="Genome Announc.">
        <title>Expanding the biotechnology potential of lactobacilli through comparative genomics of 213 strains and associated genera.</title>
        <authorList>
            <person name="Sun Z."/>
            <person name="Harris H.M."/>
            <person name="McCann A."/>
            <person name="Guo C."/>
            <person name="Argimon S."/>
            <person name="Zhang W."/>
            <person name="Yang X."/>
            <person name="Jeffery I.B."/>
            <person name="Cooney J.C."/>
            <person name="Kagawa T.F."/>
            <person name="Liu W."/>
            <person name="Song Y."/>
            <person name="Salvetti E."/>
            <person name="Wrobel A."/>
            <person name="Rasinkangas P."/>
            <person name="Parkhill J."/>
            <person name="Rea M.C."/>
            <person name="O'Sullivan O."/>
            <person name="Ritari J."/>
            <person name="Douillard F.P."/>
            <person name="Paul Ross R."/>
            <person name="Yang R."/>
            <person name="Briner A.E."/>
            <person name="Felis G.E."/>
            <person name="de Vos W.M."/>
            <person name="Barrangou R."/>
            <person name="Klaenhammer T.R."/>
            <person name="Caufield P.W."/>
            <person name="Cui Y."/>
            <person name="Zhang H."/>
            <person name="O'Toole P.W."/>
        </authorList>
    </citation>
    <scope>NUCLEOTIDE SEQUENCE [LARGE SCALE GENOMIC DNA]</scope>
    <source>
        <strain evidence="7 8">DSM 20405</strain>
    </source>
</reference>
<comment type="caution">
    <text evidence="7">The sequence shown here is derived from an EMBL/GenBank/DDBJ whole genome shotgun (WGS) entry which is preliminary data.</text>
</comment>
<dbReference type="GO" id="GO:0005737">
    <property type="term" value="C:cytoplasm"/>
    <property type="evidence" value="ECO:0007669"/>
    <property type="project" value="UniProtKB-ARBA"/>
</dbReference>
<dbReference type="InterPro" id="IPR000994">
    <property type="entry name" value="Pept_M24"/>
</dbReference>
<dbReference type="SUPFAM" id="SSF53092">
    <property type="entry name" value="Creatinase/prolidase N-terminal domain"/>
    <property type="match status" value="1"/>
</dbReference>
<dbReference type="PATRIC" id="fig|1410657.5.peg.280"/>
<feature type="domain" description="Creatinase N-terminal" evidence="5">
    <location>
        <begin position="6"/>
        <end position="133"/>
    </location>
</feature>
<dbReference type="SUPFAM" id="SSF55920">
    <property type="entry name" value="Creatinase/aminopeptidase"/>
    <property type="match status" value="1"/>
</dbReference>
<dbReference type="CDD" id="cd01085">
    <property type="entry name" value="APP"/>
    <property type="match status" value="1"/>
</dbReference>
<feature type="domain" description="Peptidase M24 C-terminal" evidence="6">
    <location>
        <begin position="520"/>
        <end position="580"/>
    </location>
</feature>
<dbReference type="Pfam" id="PF00557">
    <property type="entry name" value="Peptidase_M24"/>
    <property type="match status" value="1"/>
</dbReference>
<evidence type="ECO:0000313" key="7">
    <source>
        <dbReference type="EMBL" id="KRN50257.1"/>
    </source>
</evidence>
<dbReference type="GO" id="GO:0046872">
    <property type="term" value="F:metal ion binding"/>
    <property type="evidence" value="ECO:0007669"/>
    <property type="project" value="UniProtKB-KW"/>
</dbReference>
<dbReference type="FunFam" id="3.90.230.10:FF:000009">
    <property type="entry name" value="xaa-Pro aminopeptidase 2"/>
    <property type="match status" value="1"/>
</dbReference>
<dbReference type="PANTHER" id="PTHR43763">
    <property type="entry name" value="XAA-PRO AMINOPEPTIDASE 1"/>
    <property type="match status" value="1"/>
</dbReference>
<dbReference type="RefSeq" id="WP_031589111.1">
    <property type="nucleotide sequence ID" value="NZ_JNKN01000012.1"/>
</dbReference>
<feature type="domain" description="Peptidase M24" evidence="4">
    <location>
        <begin position="299"/>
        <end position="510"/>
    </location>
</feature>
<dbReference type="Pfam" id="PF16188">
    <property type="entry name" value="Peptidase_M24_C"/>
    <property type="match status" value="1"/>
</dbReference>
<evidence type="ECO:0008006" key="9">
    <source>
        <dbReference type="Google" id="ProtNLM"/>
    </source>
</evidence>
<dbReference type="InterPro" id="IPR036005">
    <property type="entry name" value="Creatinase/aminopeptidase-like"/>
</dbReference>
<dbReference type="PANTHER" id="PTHR43763:SF6">
    <property type="entry name" value="XAA-PRO AMINOPEPTIDASE 1"/>
    <property type="match status" value="1"/>
</dbReference>
<dbReference type="InterPro" id="IPR033740">
    <property type="entry name" value="Pept_M24B"/>
</dbReference>
<evidence type="ECO:0000259" key="4">
    <source>
        <dbReference type="Pfam" id="PF00557"/>
    </source>
</evidence>
<evidence type="ECO:0000313" key="8">
    <source>
        <dbReference type="Proteomes" id="UP000051841"/>
    </source>
</evidence>
<evidence type="ECO:0000259" key="5">
    <source>
        <dbReference type="Pfam" id="PF01321"/>
    </source>
</evidence>